<dbReference type="SMART" id="SM00386">
    <property type="entry name" value="HAT"/>
    <property type="match status" value="5"/>
</dbReference>
<dbReference type="FunFam" id="2.40.50.140:FF:000196">
    <property type="entry name" value="rRNA biogenesis protein RRP5"/>
    <property type="match status" value="1"/>
</dbReference>
<dbReference type="EMBL" id="APCN01005540">
    <property type="status" value="NOT_ANNOTATED_CDS"/>
    <property type="molecule type" value="Genomic_DNA"/>
</dbReference>
<dbReference type="EnsemblMetazoa" id="AARA006653-RA">
    <property type="protein sequence ID" value="AARA006653-PA"/>
    <property type="gene ID" value="AARA006653"/>
</dbReference>
<dbReference type="GO" id="GO:0032040">
    <property type="term" value="C:small-subunit processome"/>
    <property type="evidence" value="ECO:0007669"/>
    <property type="project" value="TreeGrafter"/>
</dbReference>
<dbReference type="Gene3D" id="1.25.40.10">
    <property type="entry name" value="Tetratricopeptide repeat domain"/>
    <property type="match status" value="1"/>
</dbReference>
<keyword evidence="3" id="KW-0698">rRNA processing</keyword>
<feature type="compositionally biased region" description="Acidic residues" evidence="7">
    <location>
        <begin position="1152"/>
        <end position="1164"/>
    </location>
</feature>
<sequence>MVYVEPALPRGPSRPVVKHNRVKKHKTPKSHFGAKTLPAEQKAQRLRPKERWQAMQSEKEMEEEQLQQCFKGSNLVFGKVRAGMLLLGCVKQIRATELLISLPGRLNGVVQITNISEAYSKRLEYMYNNRSTDCPTLGDLYTVGDLVYMKVLRKVKDRRQVYLTLDPSKLHSDFKPAQLVEGLVLAATITVKEDHGYTMDIGVHNVRAFLPQEHLNGNPDDEGRNLFCSIHSVTQSGSGAVVVLKAFRPDEPRVLNVEEVAVETIVPGCQLTFTVGEPVEYGLRGMLFEDSITAYVNRNMLTKVTSNPEKYSMFKTLPATLLYVMPVTNEVFVSLRPYPNNRADCGQAHMVGSIVEKARVKSTDGGGVWLEFGNKCRALLPMGVIRKTAEAAAGGNVDESVMLSNFQVGTTHRVGVVYFDPLESTYIVSNSPDHAETMIQDSFDVEIGKTYKCRVLQLLSTGALVGVGRVTGIVKYEFFNRDSKLKVRDVVPMRAVCRGLDNDFLMFTNQPMLLNEKAPILMHWSQLDRNRKDQKFVGAVSQIKKSYVWVRFFNNLSGRINASVTVAGQDEAEVAKLRQGSIRLFTVLDFDEGANIIDLALKQTDQPVRTAQLARVTVSYVHATGAEVLTENGEQGTIPAECFSEFGEHNSLYMRLLRGGETLTAVKTNSETYSARLTQYYQENPISLQSVRAGMVLKGSCVTVNGKPYVTPLLSDFHGRFPVSIPPKWHKIEDGSIIKLRVAHLNPTPTKDFLSAMKVETEMVEVCEDIFTEIGSFMGEYLQDVNRLIERFRELDHTFAHYSIGDRVECVIESTVAECNKMAVEVQAVGKRAKYPTKGIVTTVLPERPASSYKVGQQVPGRVVWIDVERKLVHVCVDEPLFPRIVLQQEDEEEPDMDVQRQCWVLFSNHYLNVCCVQSDPPCPLVIVPVKHHYNDFVGNTLSTNTVEAQFVKSLGSMILALETTSYSAYNKNDKTIDGKAGKLAKGKKPQKQFDMNQKMMHAMSKQKQFKHITPSEAKQKTLKKKESTVDVPKNKQKKATSNQMPTKKGKKRQQEQQNDQQQQQQQQQQKKQKKSKLKKKTTDKGFTIDQLDGCSDIVFHQLDGTEDTQTTGKKAVKRRNQESTTAHGKGLPGATNFWDTTPVFKRAQSDSSDDDDSDAEDQAETVPKKRATASERFEAMKQEEARLRKIEEELADPSLDPHTPDQFDRLVLAQPNNSMLWIRYMAFHMESAELDKARAVGRKALKAIHFRENAERLNVWIALLNLELRYETIDSFKEVLQEAIQYNDAFKVYTRALDILIDCQKHEEVQKILEQLLKKFRKQNDMWYLVADAWYRIGQGSKVKPLLSQALKSLPTRDHIPLILKFAFLHNRNENRDEVHLLFEQILTSYPKRTDIWSQYVDMLVKDNLVENARQILERAIMQRLPMKNMKTLYTKFVNFEEKHGDRESVRRVKHLAAEYVQAQLNSAGVK</sequence>
<dbReference type="SUPFAM" id="SSF50249">
    <property type="entry name" value="Nucleic acid-binding proteins"/>
    <property type="match status" value="2"/>
</dbReference>
<evidence type="ECO:0000313" key="9">
    <source>
        <dbReference type="EnsemblMetazoa" id="AARA006653-PA"/>
    </source>
</evidence>
<dbReference type="GO" id="GO:0003723">
    <property type="term" value="F:RNA binding"/>
    <property type="evidence" value="ECO:0007669"/>
    <property type="project" value="TreeGrafter"/>
</dbReference>
<dbReference type="VEuPathDB" id="VectorBase:AARA21_005301"/>
<dbReference type="Gene3D" id="2.40.50.140">
    <property type="entry name" value="Nucleic acid-binding proteins"/>
    <property type="match status" value="2"/>
</dbReference>
<dbReference type="InterPro" id="IPR003029">
    <property type="entry name" value="S1_domain"/>
</dbReference>
<reference evidence="9" key="1">
    <citation type="submission" date="2022-08" db="UniProtKB">
        <authorList>
            <consortium name="EnsemblMetazoa"/>
        </authorList>
    </citation>
    <scope>IDENTIFICATION</scope>
    <source>
        <strain evidence="9">Dongola</strain>
    </source>
</reference>
<evidence type="ECO:0000259" key="8">
    <source>
        <dbReference type="PROSITE" id="PS50126"/>
    </source>
</evidence>
<protein>
    <recommendedName>
        <fullName evidence="6">rRNA biogenesis protein RRP5</fullName>
    </recommendedName>
</protein>
<feature type="region of interest" description="Disordered" evidence="7">
    <location>
        <begin position="1"/>
        <end position="35"/>
    </location>
</feature>
<feature type="region of interest" description="Disordered" evidence="7">
    <location>
        <begin position="973"/>
        <end position="1082"/>
    </location>
</feature>
<dbReference type="InterPro" id="IPR045209">
    <property type="entry name" value="Rrp5"/>
</dbReference>
<name>A0A182HZC5_ANOAR</name>
<dbReference type="CDD" id="cd05693">
    <property type="entry name" value="S1_Rrp5_repeat_hs1_sc1"/>
    <property type="match status" value="1"/>
</dbReference>
<dbReference type="InterPro" id="IPR012340">
    <property type="entry name" value="NA-bd_OB-fold"/>
</dbReference>
<dbReference type="InterPro" id="IPR048059">
    <property type="entry name" value="Rrp5_S1_rpt_hs1_sc1"/>
</dbReference>
<feature type="region of interest" description="Disordered" evidence="7">
    <location>
        <begin position="1108"/>
        <end position="1180"/>
    </location>
</feature>
<dbReference type="PANTHER" id="PTHR23270">
    <property type="entry name" value="PROGRAMMED CELL DEATH PROTEIN 11 PRE-RRNA PROCESSING PROTEIN RRP5"/>
    <property type="match status" value="1"/>
</dbReference>
<dbReference type="InterPro" id="IPR003107">
    <property type="entry name" value="HAT"/>
</dbReference>
<dbReference type="CDD" id="cd05694">
    <property type="entry name" value="S1_Rrp5_repeat_hs2_sc2"/>
    <property type="match status" value="1"/>
</dbReference>
<dbReference type="InterPro" id="IPR011990">
    <property type="entry name" value="TPR-like_helical_dom_sf"/>
</dbReference>
<keyword evidence="5" id="KW-0539">Nucleus</keyword>
<feature type="domain" description="S1 motif" evidence="8">
    <location>
        <begin position="83"/>
        <end position="166"/>
    </location>
</feature>
<accession>A0A182HZC5</accession>
<evidence type="ECO:0000313" key="10">
    <source>
        <dbReference type="Proteomes" id="UP000075840"/>
    </source>
</evidence>
<keyword evidence="4" id="KW-0677">Repeat</keyword>
<evidence type="ECO:0000256" key="2">
    <source>
        <dbReference type="ARBA" id="ARBA00022517"/>
    </source>
</evidence>
<feature type="compositionally biased region" description="Basic residues" evidence="7">
    <location>
        <begin position="1071"/>
        <end position="1082"/>
    </location>
</feature>
<keyword evidence="10" id="KW-1185">Reference proteome</keyword>
<dbReference type="Proteomes" id="UP000075840">
    <property type="component" value="Unassembled WGS sequence"/>
</dbReference>
<proteinExistence type="predicted"/>
<evidence type="ECO:0000256" key="3">
    <source>
        <dbReference type="ARBA" id="ARBA00022552"/>
    </source>
</evidence>
<evidence type="ECO:0000256" key="7">
    <source>
        <dbReference type="SAM" id="MobiDB-lite"/>
    </source>
</evidence>
<dbReference type="VEuPathDB" id="VectorBase:AARA006653"/>
<dbReference type="InterPro" id="IPR055430">
    <property type="entry name" value="HAT_Syf1_CNRKL1_C"/>
</dbReference>
<feature type="compositionally biased region" description="Low complexity" evidence="7">
    <location>
        <begin position="1056"/>
        <end position="1070"/>
    </location>
</feature>
<dbReference type="SMART" id="SM00316">
    <property type="entry name" value="S1"/>
    <property type="match status" value="6"/>
</dbReference>
<organism evidence="9 10">
    <name type="scientific">Anopheles arabiensis</name>
    <name type="common">Mosquito</name>
    <dbReference type="NCBI Taxonomy" id="7173"/>
    <lineage>
        <taxon>Eukaryota</taxon>
        <taxon>Metazoa</taxon>
        <taxon>Ecdysozoa</taxon>
        <taxon>Arthropoda</taxon>
        <taxon>Hexapoda</taxon>
        <taxon>Insecta</taxon>
        <taxon>Pterygota</taxon>
        <taxon>Neoptera</taxon>
        <taxon>Endopterygota</taxon>
        <taxon>Diptera</taxon>
        <taxon>Nematocera</taxon>
        <taxon>Culicoidea</taxon>
        <taxon>Culicidae</taxon>
        <taxon>Anophelinae</taxon>
        <taxon>Anopheles</taxon>
    </lineage>
</organism>
<evidence type="ECO:0000256" key="1">
    <source>
        <dbReference type="ARBA" id="ARBA00004604"/>
    </source>
</evidence>
<dbReference type="SUPFAM" id="SSF48452">
    <property type="entry name" value="TPR-like"/>
    <property type="match status" value="2"/>
</dbReference>
<comment type="subcellular location">
    <subcellularLocation>
        <location evidence="1">Nucleus</location>
        <location evidence="1">Nucleolus</location>
    </subcellularLocation>
</comment>
<evidence type="ECO:0000256" key="5">
    <source>
        <dbReference type="ARBA" id="ARBA00023242"/>
    </source>
</evidence>
<evidence type="ECO:0000256" key="6">
    <source>
        <dbReference type="ARBA" id="ARBA00073619"/>
    </source>
</evidence>
<dbReference type="Pfam" id="PF23231">
    <property type="entry name" value="HAT_Syf1_CNRKL1_C"/>
    <property type="match status" value="1"/>
</dbReference>
<dbReference type="PROSITE" id="PS50126">
    <property type="entry name" value="S1"/>
    <property type="match status" value="1"/>
</dbReference>
<keyword evidence="2" id="KW-0690">Ribosome biogenesis</keyword>
<dbReference type="GO" id="GO:0006364">
    <property type="term" value="P:rRNA processing"/>
    <property type="evidence" value="ECO:0007669"/>
    <property type="project" value="UniProtKB-KW"/>
</dbReference>
<evidence type="ECO:0000256" key="4">
    <source>
        <dbReference type="ARBA" id="ARBA00022737"/>
    </source>
</evidence>
<dbReference type="PANTHER" id="PTHR23270:SF10">
    <property type="entry name" value="PROTEIN RRP5 HOMOLOG"/>
    <property type="match status" value="1"/>
</dbReference>
<feature type="compositionally biased region" description="Basic residues" evidence="7">
    <location>
        <begin position="16"/>
        <end position="29"/>
    </location>
</feature>